<sequence>MNDLRAKDNRDCLQLAEKERCRNRLRTRSNHRQCDINFIPLVYEADDETKQQQLICREGIGAFGRCPEYRSDQGNYTLHCELQANTRRCNEPRRQQVRARCKFYEICDQAVLISGGWNRHTNVQRHADNIKSIYNMLRLNGFKKSHIKTFFADSGDILDDIDKDGGKHTYPATNKYGLRNHISTLCRTSDCVDSFFIYLNSPALTDGTSLLWDRNQDGWATTDEVYTTDELMEDLSDCTAKQVYVVADQSFSGRLAEALQNSESLHPKVTVFTSGSKHDYSWASELTNEWARANHTDYCVTTIYESYQERLTSNPLMSEEVSGFTNTTIFGAPCDRLEFYERQDLKNAYMGCQNLPAWHWWGRHKRGGRK</sequence>
<protein>
    <submittedName>
        <fullName evidence="1">Uncharacterized protein</fullName>
    </submittedName>
</protein>
<gene>
    <name evidence="1" type="ORF">BSL78_09855</name>
</gene>
<comment type="caution">
    <text evidence="1">The sequence shown here is derived from an EMBL/GenBank/DDBJ whole genome shotgun (WGS) entry which is preliminary data.</text>
</comment>
<dbReference type="PANTHER" id="PTHR35842">
    <property type="entry name" value="SI:CH211-67E16.11"/>
    <property type="match status" value="1"/>
</dbReference>
<dbReference type="Proteomes" id="UP000230750">
    <property type="component" value="Unassembled WGS sequence"/>
</dbReference>
<proteinExistence type="predicted"/>
<evidence type="ECO:0000313" key="2">
    <source>
        <dbReference type="Proteomes" id="UP000230750"/>
    </source>
</evidence>
<organism evidence="1 2">
    <name type="scientific">Stichopus japonicus</name>
    <name type="common">Sea cucumber</name>
    <dbReference type="NCBI Taxonomy" id="307972"/>
    <lineage>
        <taxon>Eukaryota</taxon>
        <taxon>Metazoa</taxon>
        <taxon>Echinodermata</taxon>
        <taxon>Eleutherozoa</taxon>
        <taxon>Echinozoa</taxon>
        <taxon>Holothuroidea</taxon>
        <taxon>Aspidochirotacea</taxon>
        <taxon>Aspidochirotida</taxon>
        <taxon>Stichopodidae</taxon>
        <taxon>Apostichopus</taxon>
    </lineage>
</organism>
<reference evidence="1 2" key="1">
    <citation type="journal article" date="2017" name="PLoS Biol.">
        <title>The sea cucumber genome provides insights into morphological evolution and visceral regeneration.</title>
        <authorList>
            <person name="Zhang X."/>
            <person name="Sun L."/>
            <person name="Yuan J."/>
            <person name="Sun Y."/>
            <person name="Gao Y."/>
            <person name="Zhang L."/>
            <person name="Li S."/>
            <person name="Dai H."/>
            <person name="Hamel J.F."/>
            <person name="Liu C."/>
            <person name="Yu Y."/>
            <person name="Liu S."/>
            <person name="Lin W."/>
            <person name="Guo K."/>
            <person name="Jin S."/>
            <person name="Xu P."/>
            <person name="Storey K.B."/>
            <person name="Huan P."/>
            <person name="Zhang T."/>
            <person name="Zhou Y."/>
            <person name="Zhang J."/>
            <person name="Lin C."/>
            <person name="Li X."/>
            <person name="Xing L."/>
            <person name="Huo D."/>
            <person name="Sun M."/>
            <person name="Wang L."/>
            <person name="Mercier A."/>
            <person name="Li F."/>
            <person name="Yang H."/>
            <person name="Xiang J."/>
        </authorList>
    </citation>
    <scope>NUCLEOTIDE SEQUENCE [LARGE SCALE GENOMIC DNA]</scope>
    <source>
        <strain evidence="1">Shaxun</strain>
        <tissue evidence="1">Muscle</tissue>
    </source>
</reference>
<dbReference type="EMBL" id="MRZV01000295">
    <property type="protein sequence ID" value="PIK53216.1"/>
    <property type="molecule type" value="Genomic_DNA"/>
</dbReference>
<accession>A0A2G8KYX1</accession>
<dbReference type="AlphaFoldDB" id="A0A2G8KYX1"/>
<dbReference type="OrthoDB" id="6132489at2759"/>
<keyword evidence="2" id="KW-1185">Reference proteome</keyword>
<evidence type="ECO:0000313" key="1">
    <source>
        <dbReference type="EMBL" id="PIK53216.1"/>
    </source>
</evidence>
<name>A0A2G8KYX1_STIJA</name>
<dbReference type="PANTHER" id="PTHR35842:SF1">
    <property type="entry name" value="SI:CH211-67E16.11"/>
    <property type="match status" value="1"/>
</dbReference>